<evidence type="ECO:0000259" key="9">
    <source>
        <dbReference type="PROSITE" id="PS51012"/>
    </source>
</evidence>
<keyword evidence="11" id="KW-1185">Reference proteome</keyword>
<dbReference type="InterPro" id="IPR047817">
    <property type="entry name" value="ABC2_TM_bact-type"/>
</dbReference>
<organism evidence="10 11">
    <name type="scientific">Thermovibrio ammonificans (strain DSM 15698 / JCM 12110 / HB-1)</name>
    <dbReference type="NCBI Taxonomy" id="648996"/>
    <lineage>
        <taxon>Bacteria</taxon>
        <taxon>Pseudomonadati</taxon>
        <taxon>Aquificota</taxon>
        <taxon>Aquificia</taxon>
        <taxon>Desulfurobacteriales</taxon>
        <taxon>Desulfurobacteriaceae</taxon>
        <taxon>Thermovibrio</taxon>
    </lineage>
</organism>
<evidence type="ECO:0000256" key="5">
    <source>
        <dbReference type="ARBA" id="ARBA00022692"/>
    </source>
</evidence>
<keyword evidence="5 8" id="KW-0812">Transmembrane</keyword>
<dbReference type="Pfam" id="PF12698">
    <property type="entry name" value="ABC2_membrane_3"/>
    <property type="match status" value="1"/>
</dbReference>
<dbReference type="eggNOG" id="COG0842">
    <property type="taxonomic scope" value="Bacteria"/>
</dbReference>
<dbReference type="RefSeq" id="WP_013537618.1">
    <property type="nucleotide sequence ID" value="NC_014926.1"/>
</dbReference>
<keyword evidence="7 8" id="KW-0472">Membrane</keyword>
<dbReference type="InterPro" id="IPR013525">
    <property type="entry name" value="ABC2_TM"/>
</dbReference>
<dbReference type="OrthoDB" id="10253at2"/>
<dbReference type="AlphaFoldDB" id="E8T6P8"/>
<evidence type="ECO:0000313" key="11">
    <source>
        <dbReference type="Proteomes" id="UP000006362"/>
    </source>
</evidence>
<dbReference type="PANTHER" id="PTHR30294">
    <property type="entry name" value="MEMBRANE COMPONENT OF ABC TRANSPORTER YHHJ-RELATED"/>
    <property type="match status" value="1"/>
</dbReference>
<evidence type="ECO:0000256" key="8">
    <source>
        <dbReference type="SAM" id="Phobius"/>
    </source>
</evidence>
<dbReference type="PANTHER" id="PTHR30294:SF29">
    <property type="entry name" value="MULTIDRUG ABC TRANSPORTER PERMEASE YBHS-RELATED"/>
    <property type="match status" value="1"/>
</dbReference>
<dbReference type="GO" id="GO:0005886">
    <property type="term" value="C:plasma membrane"/>
    <property type="evidence" value="ECO:0007669"/>
    <property type="project" value="UniProtKB-SubCell"/>
</dbReference>
<dbReference type="InterPro" id="IPR051449">
    <property type="entry name" value="ABC-2_transporter_component"/>
</dbReference>
<evidence type="ECO:0000313" key="10">
    <source>
        <dbReference type="EMBL" id="ADU96832.1"/>
    </source>
</evidence>
<dbReference type="GO" id="GO:0140359">
    <property type="term" value="F:ABC-type transporter activity"/>
    <property type="evidence" value="ECO:0007669"/>
    <property type="project" value="InterPro"/>
</dbReference>
<dbReference type="KEGG" id="tam:Theam_0865"/>
<dbReference type="Proteomes" id="UP000006362">
    <property type="component" value="Chromosome"/>
</dbReference>
<gene>
    <name evidence="10" type="ordered locus">Theam_0865</name>
</gene>
<evidence type="ECO:0000256" key="1">
    <source>
        <dbReference type="ARBA" id="ARBA00004651"/>
    </source>
</evidence>
<feature type="transmembrane region" description="Helical" evidence="8">
    <location>
        <begin position="341"/>
        <end position="363"/>
    </location>
</feature>
<name>E8T6P8_THEA1</name>
<dbReference type="STRING" id="648996.Theam_0865"/>
<dbReference type="EMBL" id="CP002444">
    <property type="protein sequence ID" value="ADU96832.1"/>
    <property type="molecule type" value="Genomic_DNA"/>
</dbReference>
<evidence type="ECO:0000256" key="2">
    <source>
        <dbReference type="ARBA" id="ARBA00007783"/>
    </source>
</evidence>
<comment type="subcellular location">
    <subcellularLocation>
        <location evidence="1">Cell membrane</location>
        <topology evidence="1">Multi-pass membrane protein</topology>
    </subcellularLocation>
</comment>
<keyword evidence="3" id="KW-0813">Transport</keyword>
<proteinExistence type="inferred from homology"/>
<feature type="transmembrane region" description="Helical" evidence="8">
    <location>
        <begin position="21"/>
        <end position="42"/>
    </location>
</feature>
<accession>E8T6P8</accession>
<feature type="transmembrane region" description="Helical" evidence="8">
    <location>
        <begin position="281"/>
        <end position="301"/>
    </location>
</feature>
<feature type="transmembrane region" description="Helical" evidence="8">
    <location>
        <begin position="217"/>
        <end position="246"/>
    </location>
</feature>
<feature type="domain" description="ABC transmembrane type-2" evidence="9">
    <location>
        <begin position="131"/>
        <end position="366"/>
    </location>
</feature>
<keyword evidence="4" id="KW-1003">Cell membrane</keyword>
<evidence type="ECO:0000256" key="6">
    <source>
        <dbReference type="ARBA" id="ARBA00022989"/>
    </source>
</evidence>
<dbReference type="HOGENOM" id="CLU_039483_8_3_0"/>
<reference evidence="10" key="1">
    <citation type="submission" date="2011-01" db="EMBL/GenBank/DDBJ databases">
        <title>Complete sequence of chromosome of Thermovibrio ammonificans HB-1.</title>
        <authorList>
            <consortium name="US DOE Joint Genome Institute"/>
            <person name="Lucas S."/>
            <person name="Copeland A."/>
            <person name="Lapidus A."/>
            <person name="Cheng J.-F."/>
            <person name="Goodwin L."/>
            <person name="Pitluck S."/>
            <person name="Davenport K."/>
            <person name="Detter J.C."/>
            <person name="Han C."/>
            <person name="Tapia R."/>
            <person name="Land M."/>
            <person name="Hauser L."/>
            <person name="Kyrpides N."/>
            <person name="Ivanova N."/>
            <person name="Ovchinnikova G."/>
            <person name="Vetriani C."/>
            <person name="Woyke T."/>
        </authorList>
    </citation>
    <scope>NUCLEOTIDE SEQUENCE [LARGE SCALE GENOMIC DNA]</scope>
    <source>
        <strain evidence="10">HB-1</strain>
    </source>
</reference>
<feature type="transmembrane region" description="Helical" evidence="8">
    <location>
        <begin position="173"/>
        <end position="196"/>
    </location>
</feature>
<comment type="similarity">
    <text evidence="2">Belongs to the ABC-2 integral membrane protein family.</text>
</comment>
<keyword evidence="6 8" id="KW-1133">Transmembrane helix</keyword>
<protein>
    <submittedName>
        <fullName evidence="10">ABC-2 type transporter</fullName>
    </submittedName>
</protein>
<evidence type="ECO:0000256" key="3">
    <source>
        <dbReference type="ARBA" id="ARBA00022448"/>
    </source>
</evidence>
<feature type="transmembrane region" description="Helical" evidence="8">
    <location>
        <begin position="252"/>
        <end position="274"/>
    </location>
</feature>
<sequence>MRISRVAAIVKKEVRELLRDPISLLTLFLVPVSMMLVFGFGLKLDVKKVPFAVLDQDNSRLSREVTWQFVSNREYFTFKGSVVSYSDADKLLNSGKVMLVLVFPPKFEKEALEKKRAEFQALIDGTFPYRAEVVKSYVEAAVAAFNLSRSHSSLPVEVKPRYWFNESLNQDRVVAVGTLAVVLMISPAVFAALLIVKEKESGSIYNAYTAPITKGEFLVGKLLAGFSISIPNALICLGMVLFIFGVYPKGSLFLLIVGTLLYLFVATAFGLFMSNFFNSQAAAFIGTTVLTIVPSILYSGYLTPLFSMGESAVVTSHLVPAFYYLKFLKGVFFKGVGLSRLWPQLSALLAAFSILFGATYLTFKKRER</sequence>
<dbReference type="Gene3D" id="3.40.1710.10">
    <property type="entry name" value="abc type-2 transporter like domain"/>
    <property type="match status" value="1"/>
</dbReference>
<evidence type="ECO:0000256" key="7">
    <source>
        <dbReference type="ARBA" id="ARBA00023136"/>
    </source>
</evidence>
<dbReference type="PROSITE" id="PS51012">
    <property type="entry name" value="ABC_TM2"/>
    <property type="match status" value="1"/>
</dbReference>
<evidence type="ECO:0000256" key="4">
    <source>
        <dbReference type="ARBA" id="ARBA00022475"/>
    </source>
</evidence>